<accession>A0A9D4I8V7</accession>
<gene>
    <name evidence="2" type="ORF">DPMN_187241</name>
</gene>
<keyword evidence="3" id="KW-1185">Reference proteome</keyword>
<feature type="chain" id="PRO_5039621208" evidence="1">
    <location>
        <begin position="19"/>
        <end position="238"/>
    </location>
</feature>
<reference evidence="2" key="1">
    <citation type="journal article" date="2019" name="bioRxiv">
        <title>The Genome of the Zebra Mussel, Dreissena polymorpha: A Resource for Invasive Species Research.</title>
        <authorList>
            <person name="McCartney M.A."/>
            <person name="Auch B."/>
            <person name="Kono T."/>
            <person name="Mallez S."/>
            <person name="Zhang Y."/>
            <person name="Obille A."/>
            <person name="Becker A."/>
            <person name="Abrahante J.E."/>
            <person name="Garbe J."/>
            <person name="Badalamenti J.P."/>
            <person name="Herman A."/>
            <person name="Mangelson H."/>
            <person name="Liachko I."/>
            <person name="Sullivan S."/>
            <person name="Sone E.D."/>
            <person name="Koren S."/>
            <person name="Silverstein K.A.T."/>
            <person name="Beckman K.B."/>
            <person name="Gohl D.M."/>
        </authorList>
    </citation>
    <scope>NUCLEOTIDE SEQUENCE</scope>
    <source>
        <strain evidence="2">Duluth1</strain>
        <tissue evidence="2">Whole animal</tissue>
    </source>
</reference>
<feature type="signal peptide" evidence="1">
    <location>
        <begin position="1"/>
        <end position="18"/>
    </location>
</feature>
<dbReference type="EMBL" id="JAIWYP010000010">
    <property type="protein sequence ID" value="KAH3752620.1"/>
    <property type="molecule type" value="Genomic_DNA"/>
</dbReference>
<dbReference type="AlphaFoldDB" id="A0A9D4I8V7"/>
<evidence type="ECO:0000313" key="2">
    <source>
        <dbReference type="EMBL" id="KAH3752620.1"/>
    </source>
</evidence>
<keyword evidence="1" id="KW-0732">Signal</keyword>
<evidence type="ECO:0000313" key="3">
    <source>
        <dbReference type="Proteomes" id="UP000828390"/>
    </source>
</evidence>
<evidence type="ECO:0000256" key="1">
    <source>
        <dbReference type="SAM" id="SignalP"/>
    </source>
</evidence>
<proteinExistence type="predicted"/>
<reference evidence="2" key="2">
    <citation type="submission" date="2020-11" db="EMBL/GenBank/DDBJ databases">
        <authorList>
            <person name="McCartney M.A."/>
            <person name="Auch B."/>
            <person name="Kono T."/>
            <person name="Mallez S."/>
            <person name="Becker A."/>
            <person name="Gohl D.M."/>
            <person name="Silverstein K.A.T."/>
            <person name="Koren S."/>
            <person name="Bechman K.B."/>
            <person name="Herman A."/>
            <person name="Abrahante J.E."/>
            <person name="Garbe J."/>
        </authorList>
    </citation>
    <scope>NUCLEOTIDE SEQUENCE</scope>
    <source>
        <strain evidence="2">Duluth1</strain>
        <tissue evidence="2">Whole animal</tissue>
    </source>
</reference>
<dbReference type="Proteomes" id="UP000828390">
    <property type="component" value="Unassembled WGS sequence"/>
</dbReference>
<comment type="caution">
    <text evidence="2">The sequence shown here is derived from an EMBL/GenBank/DDBJ whole genome shotgun (WGS) entry which is preliminary data.</text>
</comment>
<protein>
    <submittedName>
        <fullName evidence="2">Uncharacterized protein</fullName>
    </submittedName>
</protein>
<name>A0A9D4I8V7_DREPO</name>
<sequence length="238" mass="27054">MVMLQLLRVLCVCSVVSCYEYYRNEGGHVRRHTAGLHGELGTDGAVPPESPASAEESDCPAQCRCIALTHLGYRDMAERWRSLGEMEGLEHTFKGTVAPTWQKDPAELQGRDIVCMGLNKVPRPLPKIAPDQTTRMRHDLMACAMRSDCVNDACLIRSDCANAACAMRSDCANAACAMRPDCTYEFTLRHEIRLRECGMRHEIRLHECGMRHEIRLRECTLRHEIRVRECGMRHEIRL</sequence>
<organism evidence="2 3">
    <name type="scientific">Dreissena polymorpha</name>
    <name type="common">Zebra mussel</name>
    <name type="synonym">Mytilus polymorpha</name>
    <dbReference type="NCBI Taxonomy" id="45954"/>
    <lineage>
        <taxon>Eukaryota</taxon>
        <taxon>Metazoa</taxon>
        <taxon>Spiralia</taxon>
        <taxon>Lophotrochozoa</taxon>
        <taxon>Mollusca</taxon>
        <taxon>Bivalvia</taxon>
        <taxon>Autobranchia</taxon>
        <taxon>Heteroconchia</taxon>
        <taxon>Euheterodonta</taxon>
        <taxon>Imparidentia</taxon>
        <taxon>Neoheterodontei</taxon>
        <taxon>Myida</taxon>
        <taxon>Dreissenoidea</taxon>
        <taxon>Dreissenidae</taxon>
        <taxon>Dreissena</taxon>
    </lineage>
</organism>